<keyword evidence="4" id="KW-0479">Metal-binding</keyword>
<comment type="similarity">
    <text evidence="2 6">Belongs to the FPP/GGPP synthase family.</text>
</comment>
<dbReference type="GO" id="GO:0008299">
    <property type="term" value="P:isoprenoid biosynthetic process"/>
    <property type="evidence" value="ECO:0007669"/>
    <property type="project" value="InterPro"/>
</dbReference>
<dbReference type="PANTHER" id="PTHR12001:SF85">
    <property type="entry name" value="SHORT CHAIN ISOPRENYL DIPHOSPHATE SYNTHASE"/>
    <property type="match status" value="1"/>
</dbReference>
<proteinExistence type="inferred from homology"/>
<dbReference type="Proteomes" id="UP000224915">
    <property type="component" value="Unassembled WGS sequence"/>
</dbReference>
<dbReference type="PROSITE" id="PS00444">
    <property type="entry name" value="POLYPRENYL_SYNTHASE_2"/>
    <property type="match status" value="1"/>
</dbReference>
<name>A0A2A9D3Y6_9MICO</name>
<comment type="cofactor">
    <cofactor evidence="1">
        <name>Mg(2+)</name>
        <dbReference type="ChEBI" id="CHEBI:18420"/>
    </cofactor>
</comment>
<organism evidence="7 8">
    <name type="scientific">Serinibacter salmoneus</name>
    <dbReference type="NCBI Taxonomy" id="556530"/>
    <lineage>
        <taxon>Bacteria</taxon>
        <taxon>Bacillati</taxon>
        <taxon>Actinomycetota</taxon>
        <taxon>Actinomycetes</taxon>
        <taxon>Micrococcales</taxon>
        <taxon>Beutenbergiaceae</taxon>
        <taxon>Serinibacter</taxon>
    </lineage>
</organism>
<dbReference type="Gene3D" id="1.10.600.10">
    <property type="entry name" value="Farnesyl Diphosphate Synthase"/>
    <property type="match status" value="1"/>
</dbReference>
<dbReference type="InterPro" id="IPR033749">
    <property type="entry name" value="Polyprenyl_synt_CS"/>
</dbReference>
<keyword evidence="5" id="KW-0460">Magnesium</keyword>
<dbReference type="PANTHER" id="PTHR12001">
    <property type="entry name" value="GERANYLGERANYL PYROPHOSPHATE SYNTHASE"/>
    <property type="match status" value="1"/>
</dbReference>
<accession>A0A2A9D3Y6</accession>
<evidence type="ECO:0000256" key="5">
    <source>
        <dbReference type="ARBA" id="ARBA00022842"/>
    </source>
</evidence>
<keyword evidence="8" id="KW-1185">Reference proteome</keyword>
<dbReference type="RefSeq" id="WP_169925988.1">
    <property type="nucleotide sequence ID" value="NZ_PDJD01000001.1"/>
</dbReference>
<dbReference type="EMBL" id="PDJD01000001">
    <property type="protein sequence ID" value="PFG21101.1"/>
    <property type="molecule type" value="Genomic_DNA"/>
</dbReference>
<gene>
    <name evidence="7" type="ORF">ATL40_2721</name>
</gene>
<dbReference type="InterPro" id="IPR008949">
    <property type="entry name" value="Isoprenoid_synthase_dom_sf"/>
</dbReference>
<reference evidence="7 8" key="1">
    <citation type="submission" date="2017-10" db="EMBL/GenBank/DDBJ databases">
        <title>Sequencing the genomes of 1000 actinobacteria strains.</title>
        <authorList>
            <person name="Klenk H.-P."/>
        </authorList>
    </citation>
    <scope>NUCLEOTIDE SEQUENCE [LARGE SCALE GENOMIC DNA]</scope>
    <source>
        <strain evidence="7 8">DSM 21801</strain>
    </source>
</reference>
<keyword evidence="3 6" id="KW-0808">Transferase</keyword>
<evidence type="ECO:0000256" key="6">
    <source>
        <dbReference type="RuleBase" id="RU004466"/>
    </source>
</evidence>
<evidence type="ECO:0000256" key="4">
    <source>
        <dbReference type="ARBA" id="ARBA00022723"/>
    </source>
</evidence>
<comment type="caution">
    <text evidence="7">The sequence shown here is derived from an EMBL/GenBank/DDBJ whole genome shotgun (WGS) entry which is preliminary data.</text>
</comment>
<dbReference type="SUPFAM" id="SSF48576">
    <property type="entry name" value="Terpenoid synthases"/>
    <property type="match status" value="1"/>
</dbReference>
<evidence type="ECO:0000256" key="2">
    <source>
        <dbReference type="ARBA" id="ARBA00006706"/>
    </source>
</evidence>
<dbReference type="AlphaFoldDB" id="A0A2A9D3Y6"/>
<evidence type="ECO:0000313" key="7">
    <source>
        <dbReference type="EMBL" id="PFG21101.1"/>
    </source>
</evidence>
<evidence type="ECO:0000256" key="3">
    <source>
        <dbReference type="ARBA" id="ARBA00022679"/>
    </source>
</evidence>
<dbReference type="SFLD" id="SFLDS00005">
    <property type="entry name" value="Isoprenoid_Synthase_Type_I"/>
    <property type="match status" value="1"/>
</dbReference>
<dbReference type="Pfam" id="PF00348">
    <property type="entry name" value="polyprenyl_synt"/>
    <property type="match status" value="1"/>
</dbReference>
<dbReference type="GO" id="GO:0046872">
    <property type="term" value="F:metal ion binding"/>
    <property type="evidence" value="ECO:0007669"/>
    <property type="project" value="UniProtKB-KW"/>
</dbReference>
<dbReference type="GO" id="GO:0004659">
    <property type="term" value="F:prenyltransferase activity"/>
    <property type="evidence" value="ECO:0007669"/>
    <property type="project" value="InterPro"/>
</dbReference>
<dbReference type="InterPro" id="IPR000092">
    <property type="entry name" value="Polyprenyl_synt"/>
</dbReference>
<evidence type="ECO:0000256" key="1">
    <source>
        <dbReference type="ARBA" id="ARBA00001946"/>
    </source>
</evidence>
<dbReference type="PROSITE" id="PS00723">
    <property type="entry name" value="POLYPRENYL_SYNTHASE_1"/>
    <property type="match status" value="1"/>
</dbReference>
<protein>
    <submittedName>
        <fullName evidence="7">Geranylgeranyl diphosphate synthase type II</fullName>
    </submittedName>
</protein>
<sequence>MPLRLLPPTGEDYLRTVRSALHAYVDEKVATASSQTARMWSAARPSICGGKLVRPAILLLAAQALAADAPPLQESATRKRESDLTALAVALELVHAGFLMHDDVIDRDTLRRGEPNLLGRASQVADLDLSADSAARLGSTLGILAGDLLLSDAHLAIGRLDLSQDTRIALTQVLADALSQSVTGELCDVLYSLPERDPDLAEVLAMTVHKTGVYTFHLPFSLALAYQGLPAPAVLGDLTHQLGLAFQLQDDLLGVFGDPDLVGKDSASDLREGKVTALIAYARPTPQWPAIAGAVGDPDLTPPRAAAAIALLEESGARAAVERDIARALQTARDLASTLPGVGAPALGGMVEDLVDVIEDRQS</sequence>
<evidence type="ECO:0000313" key="8">
    <source>
        <dbReference type="Proteomes" id="UP000224915"/>
    </source>
</evidence>